<dbReference type="OrthoDB" id="5865607at2759"/>
<dbReference type="WBParaSite" id="ACOC_0000385401-mRNA-1">
    <property type="protein sequence ID" value="ACOC_0000385401-mRNA-1"/>
    <property type="gene ID" value="ACOC_0000385401"/>
</dbReference>
<accession>A0A0R3PHM7</accession>
<reference evidence="1 2" key="2">
    <citation type="submission" date="2018-11" db="EMBL/GenBank/DDBJ databases">
        <authorList>
            <consortium name="Pathogen Informatics"/>
        </authorList>
    </citation>
    <scope>NUCLEOTIDE SEQUENCE [LARGE SCALE GENOMIC DNA]</scope>
    <source>
        <strain evidence="1 2">Costa Rica</strain>
    </source>
</reference>
<proteinExistence type="predicted"/>
<organism evidence="3">
    <name type="scientific">Angiostrongylus costaricensis</name>
    <name type="common">Nematode worm</name>
    <dbReference type="NCBI Taxonomy" id="334426"/>
    <lineage>
        <taxon>Eukaryota</taxon>
        <taxon>Metazoa</taxon>
        <taxon>Ecdysozoa</taxon>
        <taxon>Nematoda</taxon>
        <taxon>Chromadorea</taxon>
        <taxon>Rhabditida</taxon>
        <taxon>Rhabditina</taxon>
        <taxon>Rhabditomorpha</taxon>
        <taxon>Strongyloidea</taxon>
        <taxon>Metastrongylidae</taxon>
        <taxon>Angiostrongylus</taxon>
    </lineage>
</organism>
<evidence type="ECO:0000313" key="3">
    <source>
        <dbReference type="WBParaSite" id="ACOC_0000385401-mRNA-1"/>
    </source>
</evidence>
<dbReference type="AlphaFoldDB" id="A0A0R3PHM7"/>
<gene>
    <name evidence="1" type="ORF">ACOC_LOCUS3855</name>
</gene>
<dbReference type="EMBL" id="UYYA01001498">
    <property type="protein sequence ID" value="VDM55440.1"/>
    <property type="molecule type" value="Genomic_DNA"/>
</dbReference>
<evidence type="ECO:0000313" key="1">
    <source>
        <dbReference type="EMBL" id="VDM55440.1"/>
    </source>
</evidence>
<evidence type="ECO:0000313" key="2">
    <source>
        <dbReference type="Proteomes" id="UP000267027"/>
    </source>
</evidence>
<sequence length="187" mass="20751">MPLCAPEHLQLVECGTVISCDWAEADRDKVRPMANSSDFSCCYRAVVKEKGDCVEQLVTESEPVQMNKALYIVMLRISAPKHWKVSQSDEKNCHQALVMHPLVDMRHFDNTVCSGHLRADELSTVRVPMLNILGAFILIQYVRSFVYQVSIGSTLPFAGYFVSSLGPLAVGGSLNNKPVLAQQLHTT</sequence>
<reference evidence="3" key="1">
    <citation type="submission" date="2017-02" db="UniProtKB">
        <authorList>
            <consortium name="WormBaseParasite"/>
        </authorList>
    </citation>
    <scope>IDENTIFICATION</scope>
</reference>
<dbReference type="Proteomes" id="UP000267027">
    <property type="component" value="Unassembled WGS sequence"/>
</dbReference>
<keyword evidence="2" id="KW-1185">Reference proteome</keyword>
<name>A0A0R3PHM7_ANGCS</name>
<protein>
    <submittedName>
        <fullName evidence="3">Transmembrane 9 superfamily member</fullName>
    </submittedName>
</protein>